<dbReference type="InterPro" id="IPR001283">
    <property type="entry name" value="CRISP-related"/>
</dbReference>
<comment type="caution">
    <text evidence="3">The sequence shown here is derived from an EMBL/GenBank/DDBJ whole genome shotgun (WGS) entry which is preliminary data.</text>
</comment>
<keyword evidence="4" id="KW-1185">Reference proteome</keyword>
<dbReference type="InterPro" id="IPR035940">
    <property type="entry name" value="CAP_sf"/>
</dbReference>
<evidence type="ECO:0000259" key="2">
    <source>
        <dbReference type="SMART" id="SM00198"/>
    </source>
</evidence>
<name>A0AAN7N223_TRANT</name>
<dbReference type="Pfam" id="PF00188">
    <property type="entry name" value="CAP"/>
    <property type="match status" value="1"/>
</dbReference>
<dbReference type="EMBL" id="JAXQNO010000002">
    <property type="protein sequence ID" value="KAK4802568.1"/>
    <property type="molecule type" value="Genomic_DNA"/>
</dbReference>
<keyword evidence="1" id="KW-0732">Signal</keyword>
<dbReference type="AlphaFoldDB" id="A0AAN7N223"/>
<dbReference type="SMART" id="SM00198">
    <property type="entry name" value="SCP"/>
    <property type="match status" value="1"/>
</dbReference>
<dbReference type="InterPro" id="IPR014044">
    <property type="entry name" value="CAP_dom"/>
</dbReference>
<dbReference type="SUPFAM" id="SSF55797">
    <property type="entry name" value="PR-1-like"/>
    <property type="match status" value="1"/>
</dbReference>
<evidence type="ECO:0000313" key="4">
    <source>
        <dbReference type="Proteomes" id="UP001346149"/>
    </source>
</evidence>
<dbReference type="FunFam" id="3.40.33.10:FF:000004">
    <property type="entry name" value="CAP, cysteine-rich secretory protein, antigen 5"/>
    <property type="match status" value="1"/>
</dbReference>
<dbReference type="PRINTS" id="PR00837">
    <property type="entry name" value="V5TPXLIKE"/>
</dbReference>
<accession>A0AAN7N223</accession>
<organism evidence="3 4">
    <name type="scientific">Trapa natans</name>
    <name type="common">Water chestnut</name>
    <dbReference type="NCBI Taxonomy" id="22666"/>
    <lineage>
        <taxon>Eukaryota</taxon>
        <taxon>Viridiplantae</taxon>
        <taxon>Streptophyta</taxon>
        <taxon>Embryophyta</taxon>
        <taxon>Tracheophyta</taxon>
        <taxon>Spermatophyta</taxon>
        <taxon>Magnoliopsida</taxon>
        <taxon>eudicotyledons</taxon>
        <taxon>Gunneridae</taxon>
        <taxon>Pentapetalae</taxon>
        <taxon>rosids</taxon>
        <taxon>malvids</taxon>
        <taxon>Myrtales</taxon>
        <taxon>Lythraceae</taxon>
        <taxon>Trapa</taxon>
    </lineage>
</organism>
<evidence type="ECO:0000313" key="3">
    <source>
        <dbReference type="EMBL" id="KAK4802568.1"/>
    </source>
</evidence>
<protein>
    <recommendedName>
        <fullName evidence="2">SCP domain-containing protein</fullName>
    </recommendedName>
</protein>
<dbReference type="CDD" id="cd05381">
    <property type="entry name" value="CAP_PR-1"/>
    <property type="match status" value="1"/>
</dbReference>
<gene>
    <name evidence="3" type="ORF">SAY86_000771</name>
</gene>
<feature type="chain" id="PRO_5042963259" description="SCP domain-containing protein" evidence="1">
    <location>
        <begin position="31"/>
        <end position="182"/>
    </location>
</feature>
<dbReference type="PANTHER" id="PTHR10334">
    <property type="entry name" value="CYSTEINE-RICH SECRETORY PROTEIN-RELATED"/>
    <property type="match status" value="1"/>
</dbReference>
<evidence type="ECO:0000256" key="1">
    <source>
        <dbReference type="SAM" id="SignalP"/>
    </source>
</evidence>
<feature type="signal peptide" evidence="1">
    <location>
        <begin position="1"/>
        <end position="30"/>
    </location>
</feature>
<reference evidence="3 4" key="1">
    <citation type="journal article" date="2023" name="Hortic Res">
        <title>Pangenome of water caltrop reveals structural variations and asymmetric subgenome divergence after allopolyploidization.</title>
        <authorList>
            <person name="Zhang X."/>
            <person name="Chen Y."/>
            <person name="Wang L."/>
            <person name="Yuan Y."/>
            <person name="Fang M."/>
            <person name="Shi L."/>
            <person name="Lu R."/>
            <person name="Comes H.P."/>
            <person name="Ma Y."/>
            <person name="Chen Y."/>
            <person name="Huang G."/>
            <person name="Zhou Y."/>
            <person name="Zheng Z."/>
            <person name="Qiu Y."/>
        </authorList>
    </citation>
    <scope>NUCLEOTIDE SEQUENCE [LARGE SCALE GENOMIC DNA]</scope>
    <source>
        <strain evidence="3">F231</strain>
    </source>
</reference>
<proteinExistence type="predicted"/>
<dbReference type="Proteomes" id="UP001346149">
    <property type="component" value="Unassembled WGS sequence"/>
</dbReference>
<sequence length="182" mass="20228">MAMPGFNKHLPWVFFFIHILLLSSLSSHRAKSDGRRRSLQSTNATAAVIEFLRTHNAVRFKHGVPHLKWSTSLANYAKWYANRRRGDCALIHSSGAFGENLFWGGGRAWKPADAVADWAAEEASYDYGTNSCKGGAACLHYTQIVWKNSVKLGCSQIVCNAGDIFIACEYYPPGNVVGQRPY</sequence>
<feature type="domain" description="SCP" evidence="2">
    <location>
        <begin position="46"/>
        <end position="178"/>
    </location>
</feature>
<dbReference type="Gene3D" id="3.40.33.10">
    <property type="entry name" value="CAP"/>
    <property type="match status" value="1"/>
</dbReference>